<feature type="region of interest" description="Disordered" evidence="11">
    <location>
        <begin position="622"/>
        <end position="646"/>
    </location>
</feature>
<dbReference type="RefSeq" id="WP_191207740.1">
    <property type="nucleotide sequence ID" value="NZ_BAABKL010000039.1"/>
</dbReference>
<feature type="transmembrane region" description="Helical" evidence="12">
    <location>
        <begin position="203"/>
        <end position="223"/>
    </location>
</feature>
<dbReference type="PANTHER" id="PTHR24221">
    <property type="entry name" value="ATP-BINDING CASSETTE SUB-FAMILY B"/>
    <property type="match status" value="1"/>
</dbReference>
<dbReference type="InterPro" id="IPR003593">
    <property type="entry name" value="AAA+_ATPase"/>
</dbReference>
<dbReference type="InterPro" id="IPR003439">
    <property type="entry name" value="ABC_transporter-like_ATP-bd"/>
</dbReference>
<comment type="similarity">
    <text evidence="10">Belongs to the ABC transporter superfamily. Siderophore-Fe(3+) uptake transporter (SIUT) (TC 3.A.1.21) family.</text>
</comment>
<evidence type="ECO:0000313" key="16">
    <source>
        <dbReference type="Proteomes" id="UP000632289"/>
    </source>
</evidence>
<keyword evidence="7 15" id="KW-0067">ATP-binding</keyword>
<evidence type="ECO:0000256" key="7">
    <source>
        <dbReference type="ARBA" id="ARBA00022840"/>
    </source>
</evidence>
<dbReference type="Pfam" id="PF00664">
    <property type="entry name" value="ABC_membrane"/>
    <property type="match status" value="1"/>
</dbReference>
<dbReference type="Pfam" id="PF00005">
    <property type="entry name" value="ABC_tran"/>
    <property type="match status" value="1"/>
</dbReference>
<keyword evidence="6" id="KW-0547">Nucleotide-binding</keyword>
<keyword evidence="8 12" id="KW-1133">Transmembrane helix</keyword>
<dbReference type="GO" id="GO:0140359">
    <property type="term" value="F:ABC-type transporter activity"/>
    <property type="evidence" value="ECO:0007669"/>
    <property type="project" value="InterPro"/>
</dbReference>
<dbReference type="Gene3D" id="3.40.50.300">
    <property type="entry name" value="P-loop containing nucleotide triphosphate hydrolases"/>
    <property type="match status" value="1"/>
</dbReference>
<comment type="subcellular location">
    <subcellularLocation>
        <location evidence="1">Cell inner membrane</location>
        <topology evidence="1">Multi-pass membrane protein</topology>
    </subcellularLocation>
</comment>
<feature type="transmembrane region" description="Helical" evidence="12">
    <location>
        <begin position="64"/>
        <end position="90"/>
    </location>
</feature>
<dbReference type="PROSITE" id="PS00211">
    <property type="entry name" value="ABC_TRANSPORTER_1"/>
    <property type="match status" value="1"/>
</dbReference>
<dbReference type="SUPFAM" id="SSF90123">
    <property type="entry name" value="ABC transporter transmembrane region"/>
    <property type="match status" value="1"/>
</dbReference>
<keyword evidence="4" id="KW-0997">Cell inner membrane</keyword>
<sequence>MTPDTTGGTATVEDTAAVRGAPAQPSAGPPTPRGRAEDGAPTGAQPTGDGAALRLLIAPVRGRLVAGAVCQALGSVAAVIPYICIGELALALLDPPVDRRRVWAVVTVAALALVARFVLIGAAGAISHIADADLSHHLRTRLAGHLGRLPLGWFGRRASGRVKTAVQDEVSALHTLVAHAANDFAGAAVTPVATLAYLFWVDWRLALVSMVPLVLFAAAYARITQGYGEQMRGYVGALGRINAAAVEFVRGIAVVKAFGQGRRAHARFLREADAFAEAFHDWTKPMLRPFALAMAAVSGPTMLLVLLGTGIGFVEAGWCEPVDLVPFLVLGIGLAGPLLNLEHSATSLQLARAAAGSLAGLLNTPTVPEPGTPRSPDGHRVELRGVTFGYDGRTPVLRGVDAVLEPGTVTALVGASGSGKSTLAGLLPRFADPDAGAVLIGGADVRDIPSDVLYGQVGFVLQDVGLPRVSLHDNIALARPGADRAQVVEAARAAHVHSVIEALPRGYDSVYGEDAHLSGGQAQRVTIARALLADTPVLVLDEATSWADPESEAAIQDALSRLAVGRTVLVIAHRLSSITGVDQILVLDDGRVVERGRHAELLAAGGRYARLWAARSVALPATADPDPLPSRPHAADPGPDATAPKE</sequence>
<dbReference type="InterPro" id="IPR036640">
    <property type="entry name" value="ABC1_TM_sf"/>
</dbReference>
<evidence type="ECO:0000256" key="10">
    <source>
        <dbReference type="ARBA" id="ARBA00023455"/>
    </source>
</evidence>
<feature type="domain" description="ABC transporter" evidence="13">
    <location>
        <begin position="381"/>
        <end position="614"/>
    </location>
</feature>
<dbReference type="GO" id="GO:0005524">
    <property type="term" value="F:ATP binding"/>
    <property type="evidence" value="ECO:0007669"/>
    <property type="project" value="UniProtKB-KW"/>
</dbReference>
<dbReference type="GO" id="GO:0016887">
    <property type="term" value="F:ATP hydrolysis activity"/>
    <property type="evidence" value="ECO:0007669"/>
    <property type="project" value="InterPro"/>
</dbReference>
<protein>
    <submittedName>
        <fullName evidence="15">ABC transporter ATP-binding protein</fullName>
    </submittedName>
</protein>
<evidence type="ECO:0000256" key="4">
    <source>
        <dbReference type="ARBA" id="ARBA00022519"/>
    </source>
</evidence>
<keyword evidence="3" id="KW-1003">Cell membrane</keyword>
<feature type="transmembrane region" description="Helical" evidence="12">
    <location>
        <begin position="102"/>
        <end position="126"/>
    </location>
</feature>
<evidence type="ECO:0000256" key="8">
    <source>
        <dbReference type="ARBA" id="ARBA00022989"/>
    </source>
</evidence>
<dbReference type="InterPro" id="IPR011527">
    <property type="entry name" value="ABC1_TM_dom"/>
</dbReference>
<evidence type="ECO:0000256" key="6">
    <source>
        <dbReference type="ARBA" id="ARBA00022741"/>
    </source>
</evidence>
<evidence type="ECO:0000256" key="11">
    <source>
        <dbReference type="SAM" id="MobiDB-lite"/>
    </source>
</evidence>
<evidence type="ECO:0000259" key="14">
    <source>
        <dbReference type="PROSITE" id="PS50929"/>
    </source>
</evidence>
<gene>
    <name evidence="15" type="ORF">IF129_02590</name>
</gene>
<evidence type="ECO:0000313" key="15">
    <source>
        <dbReference type="EMBL" id="MBD3930465.1"/>
    </source>
</evidence>
<feature type="domain" description="ABC transmembrane type-1" evidence="14">
    <location>
        <begin position="65"/>
        <end position="350"/>
    </location>
</feature>
<reference evidence="15" key="1">
    <citation type="submission" date="2020-09" db="EMBL/GenBank/DDBJ databases">
        <title>Secondary metabolite and genome analysis of marine Streptomyces chumphonensis KK1-2T.</title>
        <authorList>
            <person name="Phongsopitanun W."/>
            <person name="Kanchanasin P."/>
            <person name="Pittayakhajonwut P."/>
            <person name="Suwanborirux K."/>
            <person name="Tanasupawat S."/>
        </authorList>
    </citation>
    <scope>NUCLEOTIDE SEQUENCE</scope>
    <source>
        <strain evidence="15">KK1-2</strain>
    </source>
</reference>
<dbReference type="InterPro" id="IPR027417">
    <property type="entry name" value="P-loop_NTPase"/>
</dbReference>
<dbReference type="EMBL" id="JACXYU010000001">
    <property type="protein sequence ID" value="MBD3930465.1"/>
    <property type="molecule type" value="Genomic_DNA"/>
</dbReference>
<evidence type="ECO:0000256" key="9">
    <source>
        <dbReference type="ARBA" id="ARBA00023136"/>
    </source>
</evidence>
<dbReference type="GO" id="GO:0034040">
    <property type="term" value="F:ATPase-coupled lipid transmembrane transporter activity"/>
    <property type="evidence" value="ECO:0007669"/>
    <property type="project" value="TreeGrafter"/>
</dbReference>
<dbReference type="SUPFAM" id="SSF52540">
    <property type="entry name" value="P-loop containing nucleoside triphosphate hydrolases"/>
    <property type="match status" value="1"/>
</dbReference>
<evidence type="ECO:0000256" key="3">
    <source>
        <dbReference type="ARBA" id="ARBA00022475"/>
    </source>
</evidence>
<accession>A0A927IB40</accession>
<dbReference type="PROSITE" id="PS50893">
    <property type="entry name" value="ABC_TRANSPORTER_2"/>
    <property type="match status" value="1"/>
</dbReference>
<organism evidence="15 16">
    <name type="scientific">Streptomyces chumphonensis</name>
    <dbReference type="NCBI Taxonomy" id="1214925"/>
    <lineage>
        <taxon>Bacteria</taxon>
        <taxon>Bacillati</taxon>
        <taxon>Actinomycetota</taxon>
        <taxon>Actinomycetes</taxon>
        <taxon>Kitasatosporales</taxon>
        <taxon>Streptomycetaceae</taxon>
        <taxon>Streptomyces</taxon>
    </lineage>
</organism>
<name>A0A927IB40_9ACTN</name>
<keyword evidence="16" id="KW-1185">Reference proteome</keyword>
<evidence type="ECO:0000256" key="2">
    <source>
        <dbReference type="ARBA" id="ARBA00022448"/>
    </source>
</evidence>
<evidence type="ECO:0000256" key="5">
    <source>
        <dbReference type="ARBA" id="ARBA00022692"/>
    </source>
</evidence>
<dbReference type="Proteomes" id="UP000632289">
    <property type="component" value="Unassembled WGS sequence"/>
</dbReference>
<keyword evidence="2" id="KW-0813">Transport</keyword>
<dbReference type="AlphaFoldDB" id="A0A927IB40"/>
<dbReference type="PROSITE" id="PS50929">
    <property type="entry name" value="ABC_TM1F"/>
    <property type="match status" value="1"/>
</dbReference>
<dbReference type="InterPro" id="IPR017871">
    <property type="entry name" value="ABC_transporter-like_CS"/>
</dbReference>
<dbReference type="FunFam" id="3.40.50.300:FF:000221">
    <property type="entry name" value="Multidrug ABC transporter ATP-binding protein"/>
    <property type="match status" value="1"/>
</dbReference>
<dbReference type="GO" id="GO:0005886">
    <property type="term" value="C:plasma membrane"/>
    <property type="evidence" value="ECO:0007669"/>
    <property type="project" value="UniProtKB-SubCell"/>
</dbReference>
<evidence type="ECO:0000259" key="13">
    <source>
        <dbReference type="PROSITE" id="PS50893"/>
    </source>
</evidence>
<feature type="region of interest" description="Disordered" evidence="11">
    <location>
        <begin position="1"/>
        <end position="47"/>
    </location>
</feature>
<feature type="transmembrane region" description="Helical" evidence="12">
    <location>
        <begin position="290"/>
        <end position="312"/>
    </location>
</feature>
<dbReference type="InterPro" id="IPR039421">
    <property type="entry name" value="Type_1_exporter"/>
</dbReference>
<comment type="caution">
    <text evidence="15">The sequence shown here is derived from an EMBL/GenBank/DDBJ whole genome shotgun (WGS) entry which is preliminary data.</text>
</comment>
<dbReference type="SMART" id="SM00382">
    <property type="entry name" value="AAA"/>
    <property type="match status" value="1"/>
</dbReference>
<evidence type="ECO:0000256" key="12">
    <source>
        <dbReference type="SAM" id="Phobius"/>
    </source>
</evidence>
<keyword evidence="5 12" id="KW-0812">Transmembrane</keyword>
<dbReference type="PANTHER" id="PTHR24221:SF654">
    <property type="entry name" value="ATP-BINDING CASSETTE SUB-FAMILY B MEMBER 6"/>
    <property type="match status" value="1"/>
</dbReference>
<dbReference type="Gene3D" id="1.20.1560.10">
    <property type="entry name" value="ABC transporter type 1, transmembrane domain"/>
    <property type="match status" value="1"/>
</dbReference>
<proteinExistence type="inferred from homology"/>
<keyword evidence="9 12" id="KW-0472">Membrane</keyword>
<evidence type="ECO:0000256" key="1">
    <source>
        <dbReference type="ARBA" id="ARBA00004429"/>
    </source>
</evidence>